<dbReference type="InterPro" id="IPR003593">
    <property type="entry name" value="AAA+_ATPase"/>
</dbReference>
<dbReference type="GO" id="GO:0015087">
    <property type="term" value="F:cobalt ion transmembrane transporter activity"/>
    <property type="evidence" value="ECO:0007669"/>
    <property type="project" value="UniProtKB-ARBA"/>
</dbReference>
<dbReference type="GO" id="GO:0043190">
    <property type="term" value="C:ATP-binding cassette (ABC) transporter complex"/>
    <property type="evidence" value="ECO:0007669"/>
    <property type="project" value="TreeGrafter"/>
</dbReference>
<comment type="similarity">
    <text evidence="8">Belongs to the ABC transporter superfamily. Energy-coupling factor EcfA family.</text>
</comment>
<dbReference type="PROSITE" id="PS50893">
    <property type="entry name" value="ABC_TRANSPORTER_2"/>
    <property type="match status" value="1"/>
</dbReference>
<dbReference type="InterPro" id="IPR003439">
    <property type="entry name" value="ABC_transporter-like_ATP-bd"/>
</dbReference>
<comment type="function">
    <text evidence="8">ATP-binding (A) component of a common energy-coupling factor (ECF) ABC-transporter complex.</text>
</comment>
<keyword evidence="2 8" id="KW-0813">Transport</keyword>
<dbReference type="InterPro" id="IPR027417">
    <property type="entry name" value="P-loop_NTPase"/>
</dbReference>
<comment type="subunit">
    <text evidence="8">Forms a stable energy-coupling factor (ECF) transporter complex composed of 2 membrane-embedded substrate-binding proteins (S component), 2 ATP-binding proteins (A component) and 2 transmembrane proteins (T component).</text>
</comment>
<dbReference type="Proteomes" id="UP000243591">
    <property type="component" value="Chromosome"/>
</dbReference>
<dbReference type="Pfam" id="PF00005">
    <property type="entry name" value="ABC_tran"/>
    <property type="match status" value="1"/>
</dbReference>
<name>A0A1D2KUS5_BROTH</name>
<dbReference type="NCBIfam" id="TIGR04521">
    <property type="entry name" value="ECF_ATPase_2"/>
    <property type="match status" value="1"/>
</dbReference>
<dbReference type="RefSeq" id="WP_069126483.1">
    <property type="nucleotide sequence ID" value="NZ_CBCPIX010000009.1"/>
</dbReference>
<dbReference type="EMBL" id="CP023483">
    <property type="protein sequence ID" value="ATF26095.1"/>
    <property type="molecule type" value="Genomic_DNA"/>
</dbReference>
<dbReference type="SMART" id="SM00382">
    <property type="entry name" value="AAA"/>
    <property type="match status" value="1"/>
</dbReference>
<evidence type="ECO:0000313" key="10">
    <source>
        <dbReference type="EMBL" id="ATF26095.1"/>
    </source>
</evidence>
<dbReference type="InterPro" id="IPR017871">
    <property type="entry name" value="ABC_transporter-like_CS"/>
</dbReference>
<dbReference type="EMBL" id="OUNC01000007">
    <property type="protein sequence ID" value="SPP27474.1"/>
    <property type="molecule type" value="Genomic_DNA"/>
</dbReference>
<dbReference type="PROSITE" id="PS00211">
    <property type="entry name" value="ABC_TRANSPORTER_1"/>
    <property type="match status" value="1"/>
</dbReference>
<dbReference type="KEGG" id="bths:CNY62_06615"/>
<reference evidence="13" key="3">
    <citation type="submission" date="2018-04" db="EMBL/GenBank/DDBJ databases">
        <authorList>
            <person name="Illikoud N."/>
        </authorList>
    </citation>
    <scope>NUCLEOTIDE SEQUENCE [LARGE SCALE GENOMIC DNA]</scope>
</reference>
<evidence type="ECO:0000256" key="5">
    <source>
        <dbReference type="ARBA" id="ARBA00022840"/>
    </source>
</evidence>
<dbReference type="InterPro" id="IPR050095">
    <property type="entry name" value="ECF_ABC_transporter_ATP-bd"/>
</dbReference>
<reference evidence="10 12" key="1">
    <citation type="submission" date="2017-09" db="EMBL/GenBank/DDBJ databases">
        <title>Complete Genome Sequences of Two Strains of the Meat Spoilage Bacterium Brochothrix thermosphacta Isolated from Ground Chicken.</title>
        <authorList>
            <person name="Paoli G.C."/>
            <person name="Wijey C."/>
            <person name="Chen C.-Y."/>
            <person name="Nguyen L."/>
            <person name="Yan X."/>
            <person name="Irwin P.L."/>
        </authorList>
    </citation>
    <scope>NUCLEOTIDE SEQUENCE [LARGE SCALE GENOMIC DNA]</scope>
    <source>
        <strain evidence="10 12">BI</strain>
    </source>
</reference>
<protein>
    <recommendedName>
        <fullName evidence="8">Energy-coupling factor transporter ATP-binding protein EcfA2</fullName>
        <ecNumber evidence="8">7.-.-.-</ecNumber>
    </recommendedName>
</protein>
<keyword evidence="5 8" id="KW-0067">ATP-binding</keyword>
<dbReference type="OrthoDB" id="9784332at2"/>
<comment type="subcellular location">
    <subcellularLocation>
        <location evidence="1 8">Cell membrane</location>
        <topology evidence="1 8">Peripheral membrane protein</topology>
    </subcellularLocation>
</comment>
<dbReference type="AlphaFoldDB" id="A0A1D2KUS5"/>
<dbReference type="PANTHER" id="PTHR43553">
    <property type="entry name" value="HEAVY METAL TRANSPORTER"/>
    <property type="match status" value="1"/>
</dbReference>
<evidence type="ECO:0000256" key="1">
    <source>
        <dbReference type="ARBA" id="ARBA00004202"/>
    </source>
</evidence>
<evidence type="ECO:0000256" key="2">
    <source>
        <dbReference type="ARBA" id="ARBA00022448"/>
    </source>
</evidence>
<dbReference type="GO" id="GO:0042626">
    <property type="term" value="F:ATPase-coupled transmembrane transporter activity"/>
    <property type="evidence" value="ECO:0007669"/>
    <property type="project" value="TreeGrafter"/>
</dbReference>
<dbReference type="FunFam" id="3.40.50.300:FF:000224">
    <property type="entry name" value="Energy-coupling factor transporter ATP-binding protein EcfA"/>
    <property type="match status" value="1"/>
</dbReference>
<accession>A0A1D2KUS5</accession>
<evidence type="ECO:0000256" key="3">
    <source>
        <dbReference type="ARBA" id="ARBA00022475"/>
    </source>
</evidence>
<organism evidence="10 12">
    <name type="scientific">Brochothrix thermosphacta</name>
    <name type="common">Microbacterium thermosphactum</name>
    <dbReference type="NCBI Taxonomy" id="2756"/>
    <lineage>
        <taxon>Bacteria</taxon>
        <taxon>Bacillati</taxon>
        <taxon>Bacillota</taxon>
        <taxon>Bacilli</taxon>
        <taxon>Bacillales</taxon>
        <taxon>Listeriaceae</taxon>
        <taxon>Brochothrix</taxon>
    </lineage>
</organism>
<reference evidence="11" key="2">
    <citation type="submission" date="2018-04" db="EMBL/GenBank/DDBJ databases">
        <authorList>
            <person name="Go L.Y."/>
            <person name="Mitchell J.A."/>
        </authorList>
    </citation>
    <scope>NUCLEOTIDE SEQUENCE</scope>
    <source>
        <strain evidence="11">BSAS1 3</strain>
    </source>
</reference>
<dbReference type="GO" id="GO:0005524">
    <property type="term" value="F:ATP binding"/>
    <property type="evidence" value="ECO:0007669"/>
    <property type="project" value="UniProtKB-UniRule"/>
</dbReference>
<dbReference type="CDD" id="cd03225">
    <property type="entry name" value="ABC_cobalt_CbiO_domain1"/>
    <property type="match status" value="1"/>
</dbReference>
<evidence type="ECO:0000313" key="13">
    <source>
        <dbReference type="Proteomes" id="UP000270190"/>
    </source>
</evidence>
<dbReference type="InterPro" id="IPR030946">
    <property type="entry name" value="EcfA2"/>
</dbReference>
<dbReference type="STRING" id="2756.BFR44_11590"/>
<dbReference type="SUPFAM" id="SSF52540">
    <property type="entry name" value="P-loop containing nucleoside triphosphate hydrolases"/>
    <property type="match status" value="1"/>
</dbReference>
<evidence type="ECO:0000256" key="6">
    <source>
        <dbReference type="ARBA" id="ARBA00022967"/>
    </source>
</evidence>
<sequence>MPITFEKVGYTYQVGGPFEKTALTDISFSVEDGTYTAIVGHTGSGKSTLLQHLNVILQPTAGKVIFDSREIIAGQKYKNLKEIRQKIGVVFQFPEAQLFEETVVKDIMFGPMNFGVSKEDAKKRAESLLPIVGLPESIKESSPFELSGGQMRRVAIAGVLAMEPDILVLDEPTAGLDPRGRREMMDLFNRLHKEQNITIILVTHNMDDVAEFADKMIVLQAGKVSAVGEPRALFAEDERMHGLAIGQPSALVVQRQIEAQTAEKWPVTCLTRAELVAYLTTDWRGGQNDE</sequence>
<gene>
    <name evidence="11" type="primary">ecfAB</name>
    <name evidence="11" type="ORF">BTBSAS_150043</name>
    <name evidence="10" type="ORF">CNY62_06615</name>
</gene>
<dbReference type="Gene3D" id="3.40.50.300">
    <property type="entry name" value="P-loop containing nucleotide triphosphate hydrolases"/>
    <property type="match status" value="1"/>
</dbReference>
<keyword evidence="6" id="KW-1278">Translocase</keyword>
<dbReference type="NCBIfam" id="NF010155">
    <property type="entry name" value="PRK13634.1"/>
    <property type="match status" value="1"/>
</dbReference>
<dbReference type="Proteomes" id="UP000270190">
    <property type="component" value="Unassembled WGS sequence"/>
</dbReference>
<dbReference type="EC" id="7.-.-.-" evidence="8"/>
<keyword evidence="4 8" id="KW-0547">Nucleotide-binding</keyword>
<dbReference type="GO" id="GO:0016887">
    <property type="term" value="F:ATP hydrolysis activity"/>
    <property type="evidence" value="ECO:0007669"/>
    <property type="project" value="InterPro"/>
</dbReference>
<keyword evidence="3 8" id="KW-1003">Cell membrane</keyword>
<evidence type="ECO:0000259" key="9">
    <source>
        <dbReference type="PROSITE" id="PS50893"/>
    </source>
</evidence>
<evidence type="ECO:0000256" key="4">
    <source>
        <dbReference type="ARBA" id="ARBA00022741"/>
    </source>
</evidence>
<proteinExistence type="inferred from homology"/>
<evidence type="ECO:0000256" key="8">
    <source>
        <dbReference type="RuleBase" id="RU365104"/>
    </source>
</evidence>
<dbReference type="InterPro" id="IPR015856">
    <property type="entry name" value="ABC_transpr_CbiO/EcfA_su"/>
</dbReference>
<evidence type="ECO:0000256" key="7">
    <source>
        <dbReference type="ARBA" id="ARBA00023136"/>
    </source>
</evidence>
<dbReference type="PANTHER" id="PTHR43553:SF27">
    <property type="entry name" value="ENERGY-COUPLING FACTOR TRANSPORTER ATP-BINDING PROTEIN ECFA2"/>
    <property type="match status" value="1"/>
</dbReference>
<keyword evidence="12" id="KW-1185">Reference proteome</keyword>
<feature type="domain" description="ABC transporter" evidence="9">
    <location>
        <begin position="3"/>
        <end position="246"/>
    </location>
</feature>
<keyword evidence="7 8" id="KW-0472">Membrane</keyword>
<evidence type="ECO:0000313" key="12">
    <source>
        <dbReference type="Proteomes" id="UP000243591"/>
    </source>
</evidence>
<evidence type="ECO:0000313" key="11">
    <source>
        <dbReference type="EMBL" id="SPP27474.1"/>
    </source>
</evidence>